<protein>
    <recommendedName>
        <fullName evidence="5">NADP-dependent oxidoreductase domain-containing protein</fullName>
    </recommendedName>
</protein>
<evidence type="ECO:0000313" key="6">
    <source>
        <dbReference type="EMBL" id="KAK7044132.1"/>
    </source>
</evidence>
<dbReference type="InterPro" id="IPR020471">
    <property type="entry name" value="AKR"/>
</dbReference>
<evidence type="ECO:0000256" key="4">
    <source>
        <dbReference type="PIRSR" id="PIRSR000097-3"/>
    </source>
</evidence>
<dbReference type="Gene3D" id="3.20.20.100">
    <property type="entry name" value="NADP-dependent oxidoreductase domain"/>
    <property type="match status" value="1"/>
</dbReference>
<dbReference type="PRINTS" id="PR00069">
    <property type="entry name" value="ALDKETRDTASE"/>
</dbReference>
<dbReference type="EMBL" id="JAYKXP010000026">
    <property type="protein sequence ID" value="KAK7044132.1"/>
    <property type="molecule type" value="Genomic_DNA"/>
</dbReference>
<comment type="caution">
    <text evidence="6">The sequence shown here is derived from an EMBL/GenBank/DDBJ whole genome shotgun (WGS) entry which is preliminary data.</text>
</comment>
<dbReference type="PANTHER" id="PTHR11732">
    <property type="entry name" value="ALDO/KETO REDUCTASE"/>
    <property type="match status" value="1"/>
</dbReference>
<name>A0AAW0CYI6_9AGAR</name>
<evidence type="ECO:0000313" key="7">
    <source>
        <dbReference type="Proteomes" id="UP001383192"/>
    </source>
</evidence>
<dbReference type="SUPFAM" id="SSF51430">
    <property type="entry name" value="NAD(P)-linked oxidoreductase"/>
    <property type="match status" value="1"/>
</dbReference>
<evidence type="ECO:0000256" key="1">
    <source>
        <dbReference type="ARBA" id="ARBA00023002"/>
    </source>
</evidence>
<feature type="active site" description="Proton donor" evidence="2">
    <location>
        <position position="52"/>
    </location>
</feature>
<dbReference type="AlphaFoldDB" id="A0AAW0CYI6"/>
<dbReference type="FunFam" id="3.20.20.100:FF:000002">
    <property type="entry name" value="2,5-diketo-D-gluconic acid reductase A"/>
    <property type="match status" value="1"/>
</dbReference>
<evidence type="ECO:0000259" key="5">
    <source>
        <dbReference type="Pfam" id="PF00248"/>
    </source>
</evidence>
<dbReference type="PROSITE" id="PS00798">
    <property type="entry name" value="ALDOKETO_REDUCTASE_1"/>
    <property type="match status" value="1"/>
</dbReference>
<evidence type="ECO:0000256" key="3">
    <source>
        <dbReference type="PIRSR" id="PIRSR000097-2"/>
    </source>
</evidence>
<organism evidence="6 7">
    <name type="scientific">Paramarasmius palmivorus</name>
    <dbReference type="NCBI Taxonomy" id="297713"/>
    <lineage>
        <taxon>Eukaryota</taxon>
        <taxon>Fungi</taxon>
        <taxon>Dikarya</taxon>
        <taxon>Basidiomycota</taxon>
        <taxon>Agaricomycotina</taxon>
        <taxon>Agaricomycetes</taxon>
        <taxon>Agaricomycetidae</taxon>
        <taxon>Agaricales</taxon>
        <taxon>Marasmiineae</taxon>
        <taxon>Marasmiaceae</taxon>
        <taxon>Paramarasmius</taxon>
    </lineage>
</organism>
<proteinExistence type="predicted"/>
<dbReference type="Proteomes" id="UP001383192">
    <property type="component" value="Unassembled WGS sequence"/>
</dbReference>
<feature type="binding site" evidence="3">
    <location>
        <position position="110"/>
    </location>
    <ligand>
        <name>substrate</name>
    </ligand>
</feature>
<dbReference type="InterPro" id="IPR018170">
    <property type="entry name" value="Aldo/ket_reductase_CS"/>
</dbReference>
<dbReference type="PROSITE" id="PS00062">
    <property type="entry name" value="ALDOKETO_REDUCTASE_2"/>
    <property type="match status" value="1"/>
</dbReference>
<dbReference type="GO" id="GO:0016616">
    <property type="term" value="F:oxidoreductase activity, acting on the CH-OH group of donors, NAD or NADP as acceptor"/>
    <property type="evidence" value="ECO:0007669"/>
    <property type="project" value="UniProtKB-ARBA"/>
</dbReference>
<dbReference type="InterPro" id="IPR036812">
    <property type="entry name" value="NAD(P)_OxRdtase_dom_sf"/>
</dbReference>
<reference evidence="6 7" key="1">
    <citation type="submission" date="2024-01" db="EMBL/GenBank/DDBJ databases">
        <title>A draft genome for a cacao thread blight-causing isolate of Paramarasmius palmivorus.</title>
        <authorList>
            <person name="Baruah I.K."/>
            <person name="Bukari Y."/>
            <person name="Amoako-Attah I."/>
            <person name="Meinhardt L.W."/>
            <person name="Bailey B.A."/>
            <person name="Cohen S.P."/>
        </authorList>
    </citation>
    <scope>NUCLEOTIDE SEQUENCE [LARGE SCALE GENOMIC DNA]</scope>
    <source>
        <strain evidence="6 7">GH-12</strain>
    </source>
</reference>
<accession>A0AAW0CYI6</accession>
<dbReference type="PIRSF" id="PIRSF000097">
    <property type="entry name" value="AKR"/>
    <property type="match status" value="1"/>
</dbReference>
<feature type="domain" description="NADP-dependent oxidoreductase" evidence="5">
    <location>
        <begin position="18"/>
        <end position="288"/>
    </location>
</feature>
<dbReference type="Pfam" id="PF00248">
    <property type="entry name" value="Aldo_ket_red"/>
    <property type="match status" value="1"/>
</dbReference>
<dbReference type="InterPro" id="IPR023210">
    <property type="entry name" value="NADP_OxRdtase_dom"/>
</dbReference>
<gene>
    <name evidence="6" type="ORF">VNI00_007849</name>
</gene>
<evidence type="ECO:0000256" key="2">
    <source>
        <dbReference type="PIRSR" id="PIRSR000097-1"/>
    </source>
</evidence>
<sequence length="327" mass="36003">MSFNNYITLNNGVKMPQIGLGTWQSTKPGEAERAVESALKGGYRHIDAAVIYGNQREVGAGIKKSGIPRSDIFVVSKLWNNSHRPEVVEADLDNTLKELDTDYLDLYLIHWPVPFQPGPTLSATRTRNDGSGESEVIIDTEAPSIAETWKAMVSLLQTGKVKAIGVSNFTIKHLEILAKASDVVPAVNQIEAHPLLQQDDLVAYSKEKGIHLTAYSPLGQNITGRPPVISHEIVASVASELGATPAQVLIAWGVAQGYSVIPKSVTPERIQSNFKQITLPEDALKKISNLPRTQGRMRYNIPFVYNPRWDINVFDEPEEQGASRSVW</sequence>
<keyword evidence="7" id="KW-1185">Reference proteome</keyword>
<feature type="site" description="Lowers pKa of active site Tyr" evidence="4">
    <location>
        <position position="77"/>
    </location>
</feature>
<keyword evidence="1" id="KW-0560">Oxidoreductase</keyword>